<feature type="chain" id="PRO_5019391905" evidence="3">
    <location>
        <begin position="30"/>
        <end position="477"/>
    </location>
</feature>
<evidence type="ECO:0000256" key="2">
    <source>
        <dbReference type="ARBA" id="ARBA00022801"/>
    </source>
</evidence>
<sequence length="477" mass="51843">MAAKQRRMKIKAALFAAVAAALAAPAVQAQSDAPGTQQAPRSDKRPNIILILADDMGVETVNAYGGEYFTPSLDRMAREGLRFDNAHATPLCSPSRTRLMSGIENHRNYEAFAYLAPGQRTFGNMLKDAGYATGIVGKWQLSGNGFDGRKGISPEQAGFEESALWQLKALDAKGSRYWGPTRVINGKTRIDEEGFGPDRDQAFALDFIERHKDRPFFLYYPMALVHDPFVPTPASMASKGDKDRFAGMMTYMDAQVGALLTRLKELGLDENTIVIFTADNGTNRKITSTRNGTDVRGGKGLPTLTGTHVPLIVRAPGRVAAGGVTSALFDFLDFVPTFAEFAGVKLKPGSSDGVSQATVITGKAPGVRDSIFMHYDPHWVARPARFVFDAARKLYADGRFVALDPARGVETEIPAERMTGADRARRAAFEKILRETPDVPFSKERFPMCVNRPSRDPKLPAIEAGCAPSTGAMGEDS</sequence>
<dbReference type="Pfam" id="PF00884">
    <property type="entry name" value="Sulfatase"/>
    <property type="match status" value="1"/>
</dbReference>
<evidence type="ECO:0000259" key="4">
    <source>
        <dbReference type="Pfam" id="PF00884"/>
    </source>
</evidence>
<comment type="similarity">
    <text evidence="1">Belongs to the sulfatase family.</text>
</comment>
<reference evidence="5 6" key="1">
    <citation type="submission" date="2018-07" db="EMBL/GenBank/DDBJ databases">
        <title>Genomic and Epidemiologic Investigation of an Indolent Hospital Outbreak.</title>
        <authorList>
            <person name="Johnson R.C."/>
            <person name="Deming C."/>
            <person name="Conlan S."/>
            <person name="Zellmer C.J."/>
            <person name="Michelin A.V."/>
            <person name="Lee-Lin S."/>
            <person name="Thomas P.J."/>
            <person name="Park M."/>
            <person name="Weingarten R.A."/>
            <person name="Less J."/>
            <person name="Dekker J.P."/>
            <person name="Frank K.M."/>
            <person name="Musser K.A."/>
            <person name="Mcquiston J.R."/>
            <person name="Henderson D.K."/>
            <person name="Lau A.F."/>
            <person name="Palmore T.N."/>
            <person name="Segre J.A."/>
        </authorList>
    </citation>
    <scope>NUCLEOTIDE SEQUENCE [LARGE SCALE GENOMIC DNA]</scope>
    <source>
        <strain evidence="5 6">SK-CDC1_0717</strain>
    </source>
</reference>
<keyword evidence="2" id="KW-0378">Hydrolase</keyword>
<dbReference type="Proteomes" id="UP000287746">
    <property type="component" value="Unassembled WGS sequence"/>
</dbReference>
<dbReference type="SUPFAM" id="SSF53649">
    <property type="entry name" value="Alkaline phosphatase-like"/>
    <property type="match status" value="1"/>
</dbReference>
<evidence type="ECO:0000313" key="5">
    <source>
        <dbReference type="EMBL" id="RSY90456.1"/>
    </source>
</evidence>
<dbReference type="PROSITE" id="PS51318">
    <property type="entry name" value="TAT"/>
    <property type="match status" value="1"/>
</dbReference>
<dbReference type="InterPro" id="IPR050738">
    <property type="entry name" value="Sulfatase"/>
</dbReference>
<dbReference type="GO" id="GO:0004065">
    <property type="term" value="F:arylsulfatase activity"/>
    <property type="evidence" value="ECO:0007669"/>
    <property type="project" value="TreeGrafter"/>
</dbReference>
<name>A0A430G8K8_9SPHN</name>
<evidence type="ECO:0000313" key="6">
    <source>
        <dbReference type="Proteomes" id="UP000287746"/>
    </source>
</evidence>
<dbReference type="EMBL" id="QQYZ01000001">
    <property type="protein sequence ID" value="RSY90456.1"/>
    <property type="molecule type" value="Genomic_DNA"/>
</dbReference>
<proteinExistence type="inferred from homology"/>
<dbReference type="CDD" id="cd16151">
    <property type="entry name" value="sulfatase_like"/>
    <property type="match status" value="1"/>
</dbReference>
<comment type="caution">
    <text evidence="5">The sequence shown here is derived from an EMBL/GenBank/DDBJ whole genome shotgun (WGS) entry which is preliminary data.</text>
</comment>
<evidence type="ECO:0000256" key="3">
    <source>
        <dbReference type="SAM" id="SignalP"/>
    </source>
</evidence>
<organism evidence="5 6">
    <name type="scientific">Sphingomonas koreensis</name>
    <dbReference type="NCBI Taxonomy" id="93064"/>
    <lineage>
        <taxon>Bacteria</taxon>
        <taxon>Pseudomonadati</taxon>
        <taxon>Pseudomonadota</taxon>
        <taxon>Alphaproteobacteria</taxon>
        <taxon>Sphingomonadales</taxon>
        <taxon>Sphingomonadaceae</taxon>
        <taxon>Sphingomonas</taxon>
    </lineage>
</organism>
<protein>
    <submittedName>
        <fullName evidence="5">Arylsulfatase A</fullName>
    </submittedName>
</protein>
<dbReference type="InterPro" id="IPR000917">
    <property type="entry name" value="Sulfatase_N"/>
</dbReference>
<keyword evidence="3" id="KW-0732">Signal</keyword>
<dbReference type="PANTHER" id="PTHR42693">
    <property type="entry name" value="ARYLSULFATASE FAMILY MEMBER"/>
    <property type="match status" value="1"/>
</dbReference>
<dbReference type="Gene3D" id="3.40.720.10">
    <property type="entry name" value="Alkaline Phosphatase, subunit A"/>
    <property type="match status" value="1"/>
</dbReference>
<feature type="domain" description="Sulfatase N-terminal" evidence="4">
    <location>
        <begin position="46"/>
        <end position="344"/>
    </location>
</feature>
<feature type="signal peptide" evidence="3">
    <location>
        <begin position="1"/>
        <end position="29"/>
    </location>
</feature>
<dbReference type="AlphaFoldDB" id="A0A430G8K8"/>
<dbReference type="RefSeq" id="WP_126003192.1">
    <property type="nucleotide sequence ID" value="NZ_QQYZ01000001.1"/>
</dbReference>
<dbReference type="InterPro" id="IPR006311">
    <property type="entry name" value="TAT_signal"/>
</dbReference>
<accession>A0A430G8K8</accession>
<dbReference type="PANTHER" id="PTHR42693:SF53">
    <property type="entry name" value="ENDO-4-O-SULFATASE"/>
    <property type="match status" value="1"/>
</dbReference>
<gene>
    <name evidence="5" type="ORF">DAH66_00205</name>
</gene>
<evidence type="ECO:0000256" key="1">
    <source>
        <dbReference type="ARBA" id="ARBA00008779"/>
    </source>
</evidence>
<dbReference type="InterPro" id="IPR017850">
    <property type="entry name" value="Alkaline_phosphatase_core_sf"/>
</dbReference>